<gene>
    <name evidence="2" type="ORF">E2L05_14800</name>
</gene>
<sequence>MRLIFPLLGTAGFLLSACAPSQNTSSDTPAAQPVTCNASFFDDLKGEPIEVVDSIPTQLQVRVLAADSFVPRDFDPNRLTFTTSPDGNVSRIFCG</sequence>
<name>A0A4R6AP08_9RHOB</name>
<accession>A0A4R6AP08</accession>
<dbReference type="Gene3D" id="3.30.10.10">
    <property type="entry name" value="Trypsin Inhibitor V, subunit A"/>
    <property type="match status" value="1"/>
</dbReference>
<dbReference type="RefSeq" id="WP_133343680.1">
    <property type="nucleotide sequence ID" value="NZ_SMZO01000039.1"/>
</dbReference>
<evidence type="ECO:0008006" key="4">
    <source>
        <dbReference type="Google" id="ProtNLM"/>
    </source>
</evidence>
<dbReference type="Proteomes" id="UP000294562">
    <property type="component" value="Unassembled WGS sequence"/>
</dbReference>
<evidence type="ECO:0000313" key="2">
    <source>
        <dbReference type="EMBL" id="TDL85810.1"/>
    </source>
</evidence>
<dbReference type="EMBL" id="SMZO01000039">
    <property type="protein sequence ID" value="TDL85810.1"/>
    <property type="molecule type" value="Genomic_DNA"/>
</dbReference>
<proteinExistence type="predicted"/>
<evidence type="ECO:0000256" key="1">
    <source>
        <dbReference type="SAM" id="SignalP"/>
    </source>
</evidence>
<protein>
    <recommendedName>
        <fullName evidence="4">Peptidase inhibitor I78</fullName>
    </recommendedName>
</protein>
<dbReference type="OrthoDB" id="7871888at2"/>
<comment type="caution">
    <text evidence="2">The sequence shown here is derived from an EMBL/GenBank/DDBJ whole genome shotgun (WGS) entry which is preliminary data.</text>
</comment>
<feature type="chain" id="PRO_5020640567" description="Peptidase inhibitor I78" evidence="1">
    <location>
        <begin position="22"/>
        <end position="95"/>
    </location>
</feature>
<keyword evidence="1" id="KW-0732">Signal</keyword>
<feature type="signal peptide" evidence="1">
    <location>
        <begin position="1"/>
        <end position="21"/>
    </location>
</feature>
<dbReference type="AlphaFoldDB" id="A0A4R6AP08"/>
<evidence type="ECO:0000313" key="3">
    <source>
        <dbReference type="Proteomes" id="UP000294562"/>
    </source>
</evidence>
<dbReference type="PROSITE" id="PS51257">
    <property type="entry name" value="PROKAR_LIPOPROTEIN"/>
    <property type="match status" value="1"/>
</dbReference>
<organism evidence="2 3">
    <name type="scientific">Meridianimarinicoccus aquatilis</name>
    <dbReference type="NCBI Taxonomy" id="2552766"/>
    <lineage>
        <taxon>Bacteria</taxon>
        <taxon>Pseudomonadati</taxon>
        <taxon>Pseudomonadota</taxon>
        <taxon>Alphaproteobacteria</taxon>
        <taxon>Rhodobacterales</taxon>
        <taxon>Paracoccaceae</taxon>
        <taxon>Meridianimarinicoccus</taxon>
    </lineage>
</organism>
<reference evidence="2 3" key="1">
    <citation type="submission" date="2019-03" db="EMBL/GenBank/DDBJ databases">
        <title>Rhodobacteraceae bacterium SM1902, a new member of the family Rhodobacteraceae isolated from Yantai.</title>
        <authorList>
            <person name="Sun Y."/>
        </authorList>
    </citation>
    <scope>NUCLEOTIDE SEQUENCE [LARGE SCALE GENOMIC DNA]</scope>
    <source>
        <strain evidence="2 3">SM1902</strain>
    </source>
</reference>
<keyword evidence="3" id="KW-1185">Reference proteome</keyword>